<dbReference type="PANTHER" id="PTHR31569">
    <property type="entry name" value="SWIM-TYPE DOMAIN-CONTAINING PROTEIN"/>
    <property type="match status" value="1"/>
</dbReference>
<gene>
    <name evidence="4" type="ORF">BV898_02041</name>
</gene>
<keyword evidence="5" id="KW-1185">Reference proteome</keyword>
<dbReference type="AlphaFoldDB" id="A0A1W0X972"/>
<dbReference type="InterPro" id="IPR052579">
    <property type="entry name" value="Zinc_finger_SWIM"/>
</dbReference>
<evidence type="ECO:0000259" key="3">
    <source>
        <dbReference type="PROSITE" id="PS50966"/>
    </source>
</evidence>
<proteinExistence type="predicted"/>
<organism evidence="4 5">
    <name type="scientific">Hypsibius exemplaris</name>
    <name type="common">Freshwater tardigrade</name>
    <dbReference type="NCBI Taxonomy" id="2072580"/>
    <lineage>
        <taxon>Eukaryota</taxon>
        <taxon>Metazoa</taxon>
        <taxon>Ecdysozoa</taxon>
        <taxon>Tardigrada</taxon>
        <taxon>Eutardigrada</taxon>
        <taxon>Parachela</taxon>
        <taxon>Hypsibioidea</taxon>
        <taxon>Hypsibiidae</taxon>
        <taxon>Hypsibius</taxon>
    </lineage>
</organism>
<dbReference type="Pfam" id="PF21056">
    <property type="entry name" value="ZSWIM1-3_RNaseH-like"/>
    <property type="match status" value="1"/>
</dbReference>
<dbReference type="InterPro" id="IPR048324">
    <property type="entry name" value="ZSWIM1-3_RNaseH-like"/>
</dbReference>
<dbReference type="GO" id="GO:0008270">
    <property type="term" value="F:zinc ion binding"/>
    <property type="evidence" value="ECO:0007669"/>
    <property type="project" value="UniProtKB-KW"/>
</dbReference>
<name>A0A1W0X972_HYPEX</name>
<dbReference type="InterPro" id="IPR007527">
    <property type="entry name" value="Znf_SWIM"/>
</dbReference>
<keyword evidence="1" id="KW-0863">Zinc-finger</keyword>
<evidence type="ECO:0000313" key="5">
    <source>
        <dbReference type="Proteomes" id="UP000192578"/>
    </source>
</evidence>
<comment type="caution">
    <text evidence="4">The sequence shown here is derived from an EMBL/GenBank/DDBJ whole genome shotgun (WGS) entry which is preliminary data.</text>
</comment>
<keyword evidence="1" id="KW-0479">Metal-binding</keyword>
<evidence type="ECO:0000313" key="4">
    <source>
        <dbReference type="EMBL" id="OQV24087.1"/>
    </source>
</evidence>
<dbReference type="PANTHER" id="PTHR31569:SF4">
    <property type="entry name" value="SWIM-TYPE DOMAIN-CONTAINING PROTEIN"/>
    <property type="match status" value="1"/>
</dbReference>
<protein>
    <recommendedName>
        <fullName evidence="3">SWIM-type domain-containing protein</fullName>
    </recommendedName>
</protein>
<dbReference type="OrthoDB" id="124789at2759"/>
<dbReference type="Proteomes" id="UP000192578">
    <property type="component" value="Unassembled WGS sequence"/>
</dbReference>
<reference evidence="5" key="1">
    <citation type="submission" date="2017-01" db="EMBL/GenBank/DDBJ databases">
        <title>Comparative genomics of anhydrobiosis in the tardigrade Hypsibius dujardini.</title>
        <authorList>
            <person name="Yoshida Y."/>
            <person name="Koutsovoulos G."/>
            <person name="Laetsch D."/>
            <person name="Stevens L."/>
            <person name="Kumar S."/>
            <person name="Horikawa D."/>
            <person name="Ishino K."/>
            <person name="Komine S."/>
            <person name="Tomita M."/>
            <person name="Blaxter M."/>
            <person name="Arakawa K."/>
        </authorList>
    </citation>
    <scope>NUCLEOTIDE SEQUENCE [LARGE SCALE GENOMIC DNA]</scope>
    <source>
        <strain evidence="5">Z151</strain>
    </source>
</reference>
<dbReference type="EMBL" id="MTYJ01000008">
    <property type="protein sequence ID" value="OQV24087.1"/>
    <property type="molecule type" value="Genomic_DNA"/>
</dbReference>
<dbReference type="PROSITE" id="PS50966">
    <property type="entry name" value="ZF_SWIM"/>
    <property type="match status" value="1"/>
</dbReference>
<feature type="region of interest" description="Disordered" evidence="2">
    <location>
        <begin position="1"/>
        <end position="36"/>
    </location>
</feature>
<keyword evidence="1" id="KW-0862">Zinc</keyword>
<feature type="compositionally biased region" description="Acidic residues" evidence="2">
    <location>
        <begin position="10"/>
        <end position="22"/>
    </location>
</feature>
<sequence length="537" mass="61857">MSESGSSVADDGDPSDDDEAFSDSEQTGSQEAEQLYQPKILAAKDLKNRRSGCPAEIRLNARLKAGELEVTVKNVSYNHELTDERFKNLPENRRLSGTEAARVISLQKSGVPTKAIQLQMTKETGKPIQSVDIQNIRTKTDTTERGGRTEEQLLDKVLGDIRIADPEAFIALEYTKSSPALIRLIVIVMSAMKQNFLANPSIAFLDGTYKINLENYCLYAMIVQNRHGKGRPVALGFFASETAEHLKLFFDRFKECHTNWRSIKFIFVDKDYNKIFSLEKNFQEALCLWHVLAYLRKQMTRGFGKARAEAYVRFYDAVYAESEDNFGQKWELMMEVVSEKMKEYMTAYWYGCREKWSLAFRRQYRLVGNNTNNYVESFFRAVKAAIKLAYNYLEYVHETQEIRVNHAEYAGLFEDLGKALNDFAVRLLYRQVQIMLKSDYTVERFRENTFTVTNTRNEKSFAVAGDGALECDCDFACAYGLTCRHVMVVHRELNENLINAQECIGRYDFSRTQKLFTKESSRTESSLKPMMLRIIQL</sequence>
<evidence type="ECO:0000256" key="2">
    <source>
        <dbReference type="SAM" id="MobiDB-lite"/>
    </source>
</evidence>
<evidence type="ECO:0000256" key="1">
    <source>
        <dbReference type="PROSITE-ProRule" id="PRU00325"/>
    </source>
</evidence>
<accession>A0A1W0X972</accession>
<feature type="domain" description="SWIM-type" evidence="3">
    <location>
        <begin position="450"/>
        <end position="494"/>
    </location>
</feature>